<dbReference type="InterPro" id="IPR051614">
    <property type="entry name" value="UPF0045_domain"/>
</dbReference>
<dbReference type="Gene3D" id="3.30.70.930">
    <property type="match status" value="1"/>
</dbReference>
<organism evidence="3 4">
    <name type="scientific">Leucobacter komagatae</name>
    <dbReference type="NCBI Taxonomy" id="55969"/>
    <lineage>
        <taxon>Bacteria</taxon>
        <taxon>Bacillati</taxon>
        <taxon>Actinomycetota</taxon>
        <taxon>Actinomycetes</taxon>
        <taxon>Micrococcales</taxon>
        <taxon>Microbacteriaceae</taxon>
        <taxon>Leucobacter</taxon>
    </lineage>
</organism>
<accession>A0A542Y9Y3</accession>
<dbReference type="SUPFAM" id="SSF89957">
    <property type="entry name" value="MTH1187/YkoF-like"/>
    <property type="match status" value="1"/>
</dbReference>
<dbReference type="EMBL" id="VFON01000001">
    <property type="protein sequence ID" value="TQL44902.1"/>
    <property type="molecule type" value="Genomic_DNA"/>
</dbReference>
<dbReference type="AlphaFoldDB" id="A0A542Y9Y3"/>
<dbReference type="OrthoDB" id="9793516at2"/>
<dbReference type="Proteomes" id="UP000319094">
    <property type="component" value="Unassembled WGS sequence"/>
</dbReference>
<evidence type="ECO:0000256" key="1">
    <source>
        <dbReference type="ARBA" id="ARBA00010272"/>
    </source>
</evidence>
<evidence type="ECO:0000313" key="4">
    <source>
        <dbReference type="Proteomes" id="UP000319094"/>
    </source>
</evidence>
<reference evidence="3 4" key="1">
    <citation type="submission" date="2019-06" db="EMBL/GenBank/DDBJ databases">
        <title>Sequencing the genomes of 1000 actinobacteria strains.</title>
        <authorList>
            <person name="Klenk H.-P."/>
        </authorList>
    </citation>
    <scope>NUCLEOTIDE SEQUENCE [LARGE SCALE GENOMIC DNA]</scope>
    <source>
        <strain evidence="3 4">DSM 8803</strain>
    </source>
</reference>
<dbReference type="Pfam" id="PF01910">
    <property type="entry name" value="Thiamine_BP"/>
    <property type="match status" value="1"/>
</dbReference>
<feature type="domain" description="Thiamine-binding protein" evidence="2">
    <location>
        <begin position="6"/>
        <end position="83"/>
    </location>
</feature>
<dbReference type="GO" id="GO:0005829">
    <property type="term" value="C:cytosol"/>
    <property type="evidence" value="ECO:0007669"/>
    <property type="project" value="TreeGrafter"/>
</dbReference>
<dbReference type="PANTHER" id="PTHR33777">
    <property type="entry name" value="UPF0045 PROTEIN ECM15"/>
    <property type="match status" value="1"/>
</dbReference>
<sequence>MLIHVHVSPTPMGDENGRYSCVEGAIRVIEQSGLEYEVGALGTTIQGPADELWPLMRELHDATLTAGADRVMTHFRILEAKDDVIEASMTDLAARITH</sequence>
<keyword evidence="4" id="KW-1185">Reference proteome</keyword>
<dbReference type="PANTHER" id="PTHR33777:SF1">
    <property type="entry name" value="UPF0045 PROTEIN ECM15"/>
    <property type="match status" value="1"/>
</dbReference>
<dbReference type="RefSeq" id="WP_141888010.1">
    <property type="nucleotide sequence ID" value="NZ_BAAAUY010000018.1"/>
</dbReference>
<evidence type="ECO:0000259" key="2">
    <source>
        <dbReference type="Pfam" id="PF01910"/>
    </source>
</evidence>
<dbReference type="InterPro" id="IPR002767">
    <property type="entry name" value="Thiamine_BP"/>
</dbReference>
<gene>
    <name evidence="3" type="ORF">FB468_2973</name>
</gene>
<proteinExistence type="inferred from homology"/>
<protein>
    <submittedName>
        <fullName evidence="3">Uncharacterized protein YqgV (UPF0045/DUF77 family)</fullName>
    </submittedName>
</protein>
<comment type="similarity">
    <text evidence="1">Belongs to the UPF0045 family.</text>
</comment>
<name>A0A542Y9Y3_9MICO</name>
<dbReference type="InterPro" id="IPR029756">
    <property type="entry name" value="MTH1187/YkoF-like"/>
</dbReference>
<evidence type="ECO:0000313" key="3">
    <source>
        <dbReference type="EMBL" id="TQL44902.1"/>
    </source>
</evidence>
<comment type="caution">
    <text evidence="3">The sequence shown here is derived from an EMBL/GenBank/DDBJ whole genome shotgun (WGS) entry which is preliminary data.</text>
</comment>